<feature type="region of interest" description="Disordered" evidence="1">
    <location>
        <begin position="91"/>
        <end position="114"/>
    </location>
</feature>
<name>A0A367IY10_RHIST</name>
<dbReference type="STRING" id="4846.A0A367IY10"/>
<reference evidence="2 3" key="1">
    <citation type="journal article" date="2018" name="G3 (Bethesda)">
        <title>Phylogenetic and Phylogenomic Definition of Rhizopus Species.</title>
        <authorList>
            <person name="Gryganskyi A.P."/>
            <person name="Golan J."/>
            <person name="Dolatabadi S."/>
            <person name="Mondo S."/>
            <person name="Robb S."/>
            <person name="Idnurm A."/>
            <person name="Muszewska A."/>
            <person name="Steczkiewicz K."/>
            <person name="Masonjones S."/>
            <person name="Liao H.L."/>
            <person name="Gajdeczka M.T."/>
            <person name="Anike F."/>
            <person name="Vuek A."/>
            <person name="Anishchenko I.M."/>
            <person name="Voigt K."/>
            <person name="de Hoog G.S."/>
            <person name="Smith M.E."/>
            <person name="Heitman J."/>
            <person name="Vilgalys R."/>
            <person name="Stajich J.E."/>
        </authorList>
    </citation>
    <scope>NUCLEOTIDE SEQUENCE [LARGE SCALE GENOMIC DNA]</scope>
    <source>
        <strain evidence="2 3">LSU 92-RS-03</strain>
    </source>
</reference>
<dbReference type="Proteomes" id="UP000253551">
    <property type="component" value="Unassembled WGS sequence"/>
</dbReference>
<dbReference type="AlphaFoldDB" id="A0A367IY10"/>
<proteinExistence type="predicted"/>
<sequence length="304" mass="34920">MWDDTDSSITTSYVNSTIETPTISTSYKNDRKQNRKLLKMLHQSQADFLVKRELVGQLEKSEDLYTQMRSSYESKLNELKQHLLEIEKQRDVALKRNPKSPTPTGERPQSGLKLRENKQAQELRLEYEVKLKHLIAENQELRKKNTHLTQTSRTARVKADSIICQLQQDIETLTIQKKRLNRNLKIEMDSAKEASIVYEREIHQLKRKEAAALDAKNKLEEENETKSQLAKKRSEETATANAQMRQLTNTLRKAANAGTFLNEANLEKLLNGIPVATKTKRRSTIGAANPPIINLRKNESPSFV</sequence>
<dbReference type="EMBL" id="PJQM01005065">
    <property type="protein sequence ID" value="RCH82542.1"/>
    <property type="molecule type" value="Genomic_DNA"/>
</dbReference>
<comment type="caution">
    <text evidence="2">The sequence shown here is derived from an EMBL/GenBank/DDBJ whole genome shotgun (WGS) entry which is preliminary data.</text>
</comment>
<gene>
    <name evidence="2" type="ORF">CU098_007878</name>
</gene>
<dbReference type="Pfam" id="PF25764">
    <property type="entry name" value="KIF21A_4th"/>
    <property type="match status" value="1"/>
</dbReference>
<evidence type="ECO:0000313" key="2">
    <source>
        <dbReference type="EMBL" id="RCH82542.1"/>
    </source>
</evidence>
<accession>A0A367IY10</accession>
<protein>
    <submittedName>
        <fullName evidence="2">Uncharacterized protein</fullName>
    </submittedName>
</protein>
<keyword evidence="3" id="KW-1185">Reference proteome</keyword>
<dbReference type="OrthoDB" id="3176171at2759"/>
<evidence type="ECO:0000313" key="3">
    <source>
        <dbReference type="Proteomes" id="UP000253551"/>
    </source>
</evidence>
<feature type="region of interest" description="Disordered" evidence="1">
    <location>
        <begin position="216"/>
        <end position="242"/>
    </location>
</feature>
<organism evidence="2 3">
    <name type="scientific">Rhizopus stolonifer</name>
    <name type="common">Rhizopus nigricans</name>
    <dbReference type="NCBI Taxonomy" id="4846"/>
    <lineage>
        <taxon>Eukaryota</taxon>
        <taxon>Fungi</taxon>
        <taxon>Fungi incertae sedis</taxon>
        <taxon>Mucoromycota</taxon>
        <taxon>Mucoromycotina</taxon>
        <taxon>Mucoromycetes</taxon>
        <taxon>Mucorales</taxon>
        <taxon>Mucorineae</taxon>
        <taxon>Rhizopodaceae</taxon>
        <taxon>Rhizopus</taxon>
    </lineage>
</organism>
<evidence type="ECO:0000256" key="1">
    <source>
        <dbReference type="SAM" id="MobiDB-lite"/>
    </source>
</evidence>